<protein>
    <submittedName>
        <fullName evidence="3">Biotin carboxylase</fullName>
    </submittedName>
</protein>
<dbReference type="GO" id="GO:0005524">
    <property type="term" value="F:ATP binding"/>
    <property type="evidence" value="ECO:0007669"/>
    <property type="project" value="UniProtKB-UniRule"/>
</dbReference>
<proteinExistence type="predicted"/>
<dbReference type="AlphaFoldDB" id="A0A7Y2RBA3"/>
<dbReference type="Proteomes" id="UP000530654">
    <property type="component" value="Unassembled WGS sequence"/>
</dbReference>
<keyword evidence="1" id="KW-0547">Nucleotide-binding</keyword>
<dbReference type="Gene3D" id="3.30.470.20">
    <property type="entry name" value="ATP-grasp fold, B domain"/>
    <property type="match status" value="1"/>
</dbReference>
<comment type="caution">
    <text evidence="3">The sequence shown here is derived from an EMBL/GenBank/DDBJ whole genome shotgun (WGS) entry which is preliminary data.</text>
</comment>
<dbReference type="SUPFAM" id="SSF56059">
    <property type="entry name" value="Glutathione synthetase ATP-binding domain-like"/>
    <property type="match status" value="1"/>
</dbReference>
<sequence length="462" mass="52492">MHRNQRPIYFISASPFNLLGIDDWVGSFKIISYFESFEGRHPNVFVPSKIPGFEPKSIEDINNHLLQHPEAIDYITRRGGRPAALFLMFDEKTEALCQELGMEVWHSTAKLRQRCDNKIETVRIGNKVGVRSVPNTLGPARTYQELLSSAIKAGLGADLVVQTAFGDSGRTTFFIASEDDYNLHAEKIAAESELKIMKRIKCRSATIEACATSSGTFVSPLMTEIIGKPELTPYKGGWAGNEIFAGAFSEEIRVRARDMTTRLGDQLFREGYRGCFNVDLLVDLENNEVYLGELNPRISGASSLPNQAAFAYADAPLMLFHIMEFLRMDHQIDVKELNDRWSCKEFVDSWSQVIIKWTEDSNEIVTRPPATGIYRMAPDGKMFFDRYDYRRKGIESDEEAFFQRFTGPGDSLKKGRDLGALMLRGRMMDDEFKLNERTHKWIEFLKSCYASKPTPETQCDKA</sequence>
<keyword evidence="1" id="KW-0067">ATP-binding</keyword>
<evidence type="ECO:0000259" key="2">
    <source>
        <dbReference type="PROSITE" id="PS50975"/>
    </source>
</evidence>
<gene>
    <name evidence="3" type="ORF">HLI17_31160</name>
</gene>
<organism evidence="3 4">
    <name type="scientific">Rhizobium laguerreae</name>
    <dbReference type="NCBI Taxonomy" id="1076926"/>
    <lineage>
        <taxon>Bacteria</taxon>
        <taxon>Pseudomonadati</taxon>
        <taxon>Pseudomonadota</taxon>
        <taxon>Alphaproteobacteria</taxon>
        <taxon>Hyphomicrobiales</taxon>
        <taxon>Rhizobiaceae</taxon>
        <taxon>Rhizobium/Agrobacterium group</taxon>
        <taxon>Rhizobium</taxon>
    </lineage>
</organism>
<dbReference type="InterPro" id="IPR011761">
    <property type="entry name" value="ATP-grasp"/>
</dbReference>
<dbReference type="EMBL" id="JABEQY010000044">
    <property type="protein sequence ID" value="NNH67661.1"/>
    <property type="molecule type" value="Genomic_DNA"/>
</dbReference>
<feature type="domain" description="ATP-grasp" evidence="2">
    <location>
        <begin position="122"/>
        <end position="323"/>
    </location>
</feature>
<name>A0A7Y2RBA3_9HYPH</name>
<dbReference type="PROSITE" id="PS50975">
    <property type="entry name" value="ATP_GRASP"/>
    <property type="match status" value="1"/>
</dbReference>
<reference evidence="3 4" key="1">
    <citation type="submission" date="2020-04" db="EMBL/GenBank/DDBJ databases">
        <title>Rhizobium bacterial biofertilizers improve the content of phenolic compounds of Lactuca sativa L. under non-saline and saline-stress conditions.</title>
        <authorList>
            <person name="Ayuso-Calles M."/>
            <person name="Garcia-Estevez I."/>
            <person name="Jimenez-Gomez A."/>
            <person name="Flores-Felix J.D."/>
            <person name="Escribano-Bailon M."/>
            <person name="Rivas R."/>
        </authorList>
    </citation>
    <scope>NUCLEOTIDE SEQUENCE [LARGE SCALE GENOMIC DNA]</scope>
    <source>
        <strain evidence="3 4">GPTR02</strain>
    </source>
</reference>
<accession>A0A7Y2RBA3</accession>
<dbReference type="GO" id="GO:0046872">
    <property type="term" value="F:metal ion binding"/>
    <property type="evidence" value="ECO:0007669"/>
    <property type="project" value="InterPro"/>
</dbReference>
<evidence type="ECO:0000256" key="1">
    <source>
        <dbReference type="PROSITE-ProRule" id="PRU00409"/>
    </source>
</evidence>
<evidence type="ECO:0000313" key="3">
    <source>
        <dbReference type="EMBL" id="NNH67661.1"/>
    </source>
</evidence>
<evidence type="ECO:0000313" key="4">
    <source>
        <dbReference type="Proteomes" id="UP000530654"/>
    </source>
</evidence>